<dbReference type="Proteomes" id="UP000299102">
    <property type="component" value="Unassembled WGS sequence"/>
</dbReference>
<accession>A0A4C1UUJ8</accession>
<evidence type="ECO:0000313" key="1">
    <source>
        <dbReference type="EMBL" id="GBP30151.1"/>
    </source>
</evidence>
<protein>
    <submittedName>
        <fullName evidence="1">Uncharacterized protein</fullName>
    </submittedName>
</protein>
<evidence type="ECO:0000313" key="2">
    <source>
        <dbReference type="Proteomes" id="UP000299102"/>
    </source>
</evidence>
<reference evidence="1 2" key="1">
    <citation type="journal article" date="2019" name="Commun. Biol.">
        <title>The bagworm genome reveals a unique fibroin gene that provides high tensile strength.</title>
        <authorList>
            <person name="Kono N."/>
            <person name="Nakamura H."/>
            <person name="Ohtoshi R."/>
            <person name="Tomita M."/>
            <person name="Numata K."/>
            <person name="Arakawa K."/>
        </authorList>
    </citation>
    <scope>NUCLEOTIDE SEQUENCE [LARGE SCALE GENOMIC DNA]</scope>
</reference>
<gene>
    <name evidence="1" type="ORF">EVAR_94996_1</name>
</gene>
<organism evidence="1 2">
    <name type="scientific">Eumeta variegata</name>
    <name type="common">Bagworm moth</name>
    <name type="synonym">Eumeta japonica</name>
    <dbReference type="NCBI Taxonomy" id="151549"/>
    <lineage>
        <taxon>Eukaryota</taxon>
        <taxon>Metazoa</taxon>
        <taxon>Ecdysozoa</taxon>
        <taxon>Arthropoda</taxon>
        <taxon>Hexapoda</taxon>
        <taxon>Insecta</taxon>
        <taxon>Pterygota</taxon>
        <taxon>Neoptera</taxon>
        <taxon>Endopterygota</taxon>
        <taxon>Lepidoptera</taxon>
        <taxon>Glossata</taxon>
        <taxon>Ditrysia</taxon>
        <taxon>Tineoidea</taxon>
        <taxon>Psychidae</taxon>
        <taxon>Oiketicinae</taxon>
        <taxon>Eumeta</taxon>
    </lineage>
</organism>
<dbReference type="AlphaFoldDB" id="A0A4C1UUJ8"/>
<dbReference type="EMBL" id="BGZK01000229">
    <property type="protein sequence ID" value="GBP30151.1"/>
    <property type="molecule type" value="Genomic_DNA"/>
</dbReference>
<name>A0A4C1UUJ8_EUMVA</name>
<proteinExistence type="predicted"/>
<sequence>MNRTRDYVCSTARRAPTSGLRNEKFSPRGRHRGRRLVYDKQLCVELFVLQSSLCKPYYNFVQGIIPVLGRLSRSIYFGPVGMDVLIPPSGPSAEGTGLLLSDTDDGLTERVVWFSIQCNAVRLLSWRRLTVIGVSRGGYSWIEGGPEGVITPPGWI</sequence>
<comment type="caution">
    <text evidence="1">The sequence shown here is derived from an EMBL/GenBank/DDBJ whole genome shotgun (WGS) entry which is preliminary data.</text>
</comment>
<keyword evidence="2" id="KW-1185">Reference proteome</keyword>